<dbReference type="PANTHER" id="PTHR34216">
    <property type="match status" value="1"/>
</dbReference>
<keyword evidence="2" id="KW-0732">Signal</keyword>
<evidence type="ECO:0000313" key="5">
    <source>
        <dbReference type="Proteomes" id="UP001501509"/>
    </source>
</evidence>
<feature type="domain" description="NodB homology" evidence="3">
    <location>
        <begin position="65"/>
        <end position="237"/>
    </location>
</feature>
<dbReference type="EMBL" id="BAAATD010000014">
    <property type="protein sequence ID" value="GAA2629402.1"/>
    <property type="molecule type" value="Genomic_DNA"/>
</dbReference>
<evidence type="ECO:0000256" key="2">
    <source>
        <dbReference type="ARBA" id="ARBA00022729"/>
    </source>
</evidence>
<keyword evidence="5" id="KW-1185">Reference proteome</keyword>
<reference evidence="4 5" key="1">
    <citation type="journal article" date="2019" name="Int. J. Syst. Evol. Microbiol.">
        <title>The Global Catalogue of Microorganisms (GCM) 10K type strain sequencing project: providing services to taxonomists for standard genome sequencing and annotation.</title>
        <authorList>
            <consortium name="The Broad Institute Genomics Platform"/>
            <consortium name="The Broad Institute Genome Sequencing Center for Infectious Disease"/>
            <person name="Wu L."/>
            <person name="Ma J."/>
        </authorList>
    </citation>
    <scope>NUCLEOTIDE SEQUENCE [LARGE SCALE GENOMIC DNA]</scope>
    <source>
        <strain evidence="4 5">JCM 6833</strain>
    </source>
</reference>
<evidence type="ECO:0000313" key="4">
    <source>
        <dbReference type="EMBL" id="GAA2629402.1"/>
    </source>
</evidence>
<dbReference type="SUPFAM" id="SSF88713">
    <property type="entry name" value="Glycoside hydrolase/deacetylase"/>
    <property type="match status" value="1"/>
</dbReference>
<dbReference type="Gene3D" id="3.20.20.370">
    <property type="entry name" value="Glycoside hydrolase/deacetylase"/>
    <property type="match status" value="1"/>
</dbReference>
<dbReference type="InterPro" id="IPR051398">
    <property type="entry name" value="Polysacch_Deacetylase"/>
</dbReference>
<dbReference type="CDD" id="cd10918">
    <property type="entry name" value="CE4_NodB_like_5s_6s"/>
    <property type="match status" value="1"/>
</dbReference>
<sequence>MNETTERTPLVLMYHSVDHRSDDPHLITVSPRRFERQIRWLKSRGLRGVSMTELLHAQQAGQAGRLVGLTFDDGYADFFAHVVPVLARFGFTATVFMVTARIGEANTWDEGPRIPLMNEAQLQAVVRCGMEVGSHGVHHLSLPSLDDHQVKQELKQSRAALEEFLDRPVPGFAYPYGHVTPDVIAAVREAGYAYGCAIWDEHPGPHAIPRTYIGERDGGLRLWAKSARHHLRWNVRR</sequence>
<dbReference type="RefSeq" id="WP_344547594.1">
    <property type="nucleotide sequence ID" value="NZ_BAAATD010000014.1"/>
</dbReference>
<comment type="caution">
    <text evidence="4">The sequence shown here is derived from an EMBL/GenBank/DDBJ whole genome shotgun (WGS) entry which is preliminary data.</text>
</comment>
<dbReference type="InterPro" id="IPR011330">
    <property type="entry name" value="Glyco_hydro/deAcase_b/a-brl"/>
</dbReference>
<dbReference type="PANTHER" id="PTHR34216:SF3">
    <property type="entry name" value="POLY-BETA-1,6-N-ACETYL-D-GLUCOSAMINE N-DEACETYLASE"/>
    <property type="match status" value="1"/>
</dbReference>
<dbReference type="Pfam" id="PF01522">
    <property type="entry name" value="Polysacc_deac_1"/>
    <property type="match status" value="1"/>
</dbReference>
<accession>A0ABN3QL64</accession>
<dbReference type="Proteomes" id="UP001501509">
    <property type="component" value="Unassembled WGS sequence"/>
</dbReference>
<gene>
    <name evidence="4" type="ORF">GCM10010411_78730</name>
</gene>
<protein>
    <submittedName>
        <fullName evidence="4">Polysaccharide deacetylase family protein</fullName>
    </submittedName>
</protein>
<proteinExistence type="predicted"/>
<evidence type="ECO:0000256" key="1">
    <source>
        <dbReference type="ARBA" id="ARBA00004613"/>
    </source>
</evidence>
<organism evidence="4 5">
    <name type="scientific">Actinomadura fulvescens</name>
    <dbReference type="NCBI Taxonomy" id="46160"/>
    <lineage>
        <taxon>Bacteria</taxon>
        <taxon>Bacillati</taxon>
        <taxon>Actinomycetota</taxon>
        <taxon>Actinomycetes</taxon>
        <taxon>Streptosporangiales</taxon>
        <taxon>Thermomonosporaceae</taxon>
        <taxon>Actinomadura</taxon>
    </lineage>
</organism>
<comment type="subcellular location">
    <subcellularLocation>
        <location evidence="1">Secreted</location>
    </subcellularLocation>
</comment>
<dbReference type="InterPro" id="IPR002509">
    <property type="entry name" value="NODB_dom"/>
</dbReference>
<evidence type="ECO:0000259" key="3">
    <source>
        <dbReference type="PROSITE" id="PS51677"/>
    </source>
</evidence>
<dbReference type="PROSITE" id="PS51677">
    <property type="entry name" value="NODB"/>
    <property type="match status" value="1"/>
</dbReference>
<name>A0ABN3QL64_9ACTN</name>